<dbReference type="GO" id="GO:0000110">
    <property type="term" value="C:nucleotide-excision repair factor 1 complex"/>
    <property type="evidence" value="ECO:0007669"/>
    <property type="project" value="TreeGrafter"/>
</dbReference>
<dbReference type="GeneID" id="30036043"/>
<proteinExistence type="predicted"/>
<dbReference type="GO" id="GO:0000715">
    <property type="term" value="P:nucleotide-excision repair, DNA damage recognition"/>
    <property type="evidence" value="ECO:0007669"/>
    <property type="project" value="TreeGrafter"/>
</dbReference>
<name>A0A167C367_9ASCO</name>
<dbReference type="InterPro" id="IPR037129">
    <property type="entry name" value="XPA_sf"/>
</dbReference>
<dbReference type="OrthoDB" id="5368863at2759"/>
<dbReference type="PANTHER" id="PTHR10142">
    <property type="entry name" value="DNA REPAIR PROTEIN COMPLEMENTING XP-A CELLS"/>
    <property type="match status" value="1"/>
</dbReference>
<keyword evidence="3" id="KW-0539">Nucleus</keyword>
<dbReference type="EMBL" id="CP014500">
    <property type="protein sequence ID" value="ANB11163.1"/>
    <property type="molecule type" value="Genomic_DNA"/>
</dbReference>
<dbReference type="KEGG" id="slb:AWJ20_3964"/>
<dbReference type="GO" id="GO:0070914">
    <property type="term" value="P:UV-damage excision repair"/>
    <property type="evidence" value="ECO:0007669"/>
    <property type="project" value="TreeGrafter"/>
</dbReference>
<sequence>MMLYLRYQVEEYAFKKWGSPEGLDKEYERREAAKKQRKEKKFLDKLKDMRKKTRAEAITRHADERHEHEWSAPMDGLQGMVSRRCKVCGMTTEEIVF</sequence>
<keyword evidence="5" id="KW-1185">Reference proteome</keyword>
<dbReference type="Proteomes" id="UP000189580">
    <property type="component" value="Chromosome c"/>
</dbReference>
<dbReference type="GO" id="GO:1901255">
    <property type="term" value="P:nucleotide-excision repair involved in interstrand cross-link repair"/>
    <property type="evidence" value="ECO:0007669"/>
    <property type="project" value="TreeGrafter"/>
</dbReference>
<dbReference type="AlphaFoldDB" id="A0A167C367"/>
<dbReference type="RefSeq" id="XP_018733640.1">
    <property type="nucleotide sequence ID" value="XM_018881006.1"/>
</dbReference>
<accession>A0A167C367</accession>
<gene>
    <name evidence="4" type="primary">RAD14</name>
    <name evidence="4" type="ORF">AWJ20_3964</name>
</gene>
<dbReference type="GO" id="GO:0006284">
    <property type="term" value="P:base-excision repair"/>
    <property type="evidence" value="ECO:0007669"/>
    <property type="project" value="TreeGrafter"/>
</dbReference>
<evidence type="ECO:0000256" key="2">
    <source>
        <dbReference type="ARBA" id="ARBA00022833"/>
    </source>
</evidence>
<keyword evidence="2" id="KW-0862">Zinc</keyword>
<reference evidence="4 5" key="1">
    <citation type="submission" date="2016-02" db="EMBL/GenBank/DDBJ databases">
        <title>Complete genome sequence and transcriptome regulation of the pentose utilising yeast Sugiyamaella lignohabitans.</title>
        <authorList>
            <person name="Bellasio M."/>
            <person name="Peymann A."/>
            <person name="Valli M."/>
            <person name="Sipitzky M."/>
            <person name="Graf A."/>
            <person name="Sauer M."/>
            <person name="Marx H."/>
            <person name="Mattanovich D."/>
        </authorList>
    </citation>
    <scope>NUCLEOTIDE SEQUENCE [LARGE SCALE GENOMIC DNA]</scope>
    <source>
        <strain evidence="4 5">CBS 10342</strain>
    </source>
</reference>
<dbReference type="PANTHER" id="PTHR10142:SF0">
    <property type="entry name" value="DNA REPAIR PROTEIN COMPLEMENTING XP-A CELLS"/>
    <property type="match status" value="1"/>
</dbReference>
<evidence type="ECO:0000256" key="1">
    <source>
        <dbReference type="ARBA" id="ARBA00004123"/>
    </source>
</evidence>
<comment type="subcellular location">
    <subcellularLocation>
        <location evidence="1">Nucleus</location>
    </subcellularLocation>
</comment>
<protein>
    <submittedName>
        <fullName evidence="4">Rad14p</fullName>
    </submittedName>
</protein>
<evidence type="ECO:0000256" key="3">
    <source>
        <dbReference type="ARBA" id="ARBA00023242"/>
    </source>
</evidence>
<organism evidence="4 5">
    <name type="scientific">Sugiyamaella lignohabitans</name>
    <dbReference type="NCBI Taxonomy" id="796027"/>
    <lineage>
        <taxon>Eukaryota</taxon>
        <taxon>Fungi</taxon>
        <taxon>Dikarya</taxon>
        <taxon>Ascomycota</taxon>
        <taxon>Saccharomycotina</taxon>
        <taxon>Dipodascomycetes</taxon>
        <taxon>Dipodascales</taxon>
        <taxon>Trichomonascaceae</taxon>
        <taxon>Sugiyamaella</taxon>
    </lineage>
</organism>
<dbReference type="GO" id="GO:0003684">
    <property type="term" value="F:damaged DNA binding"/>
    <property type="evidence" value="ECO:0007669"/>
    <property type="project" value="InterPro"/>
</dbReference>
<dbReference type="SUPFAM" id="SSF46955">
    <property type="entry name" value="Putative DNA-binding domain"/>
    <property type="match status" value="1"/>
</dbReference>
<dbReference type="InterPro" id="IPR009061">
    <property type="entry name" value="DNA-bd_dom_put_sf"/>
</dbReference>
<dbReference type="InterPro" id="IPR000465">
    <property type="entry name" value="XPA/RAD14"/>
</dbReference>
<evidence type="ECO:0000313" key="4">
    <source>
        <dbReference type="EMBL" id="ANB11163.1"/>
    </source>
</evidence>
<dbReference type="Gene3D" id="3.90.530.10">
    <property type="entry name" value="XPA C-terminal domain"/>
    <property type="match status" value="1"/>
</dbReference>
<evidence type="ECO:0000313" key="5">
    <source>
        <dbReference type="Proteomes" id="UP000189580"/>
    </source>
</evidence>